<proteinExistence type="predicted"/>
<sequence length="250" mass="27897">MIAKITRGKNPGDIGAYLHGPGKANEHTYTVAGQRVSGGVVVGSNIGAEGQTDPRWWAGELRKALNTRPEIKNPVWHASLRNTKGDRTLTNEHWADIGQSFAEDMGYAEHPWVMVRHGDDHVHIVVSRVSDVGEVWHARNDRRAAQTACTNLEKSYGLEAAPRRREQAKQPVLVDRENARFKAQLVAAQRAQKEREAQEAAEKAAQRAKWRDASFPNPPTTRSPVVSPKKITRPHVPSQSERSKDVGYER</sequence>
<dbReference type="InterPro" id="IPR005094">
    <property type="entry name" value="Endonuclease_MobA/VirD2"/>
</dbReference>
<dbReference type="Pfam" id="PF03432">
    <property type="entry name" value="Relaxase"/>
    <property type="match status" value="1"/>
</dbReference>
<evidence type="ECO:0000313" key="3">
    <source>
        <dbReference type="EMBL" id="MFC4718148.1"/>
    </source>
</evidence>
<keyword evidence="4" id="KW-1185">Reference proteome</keyword>
<reference evidence="4" key="1">
    <citation type="journal article" date="2019" name="Int. J. Syst. Evol. Microbiol.">
        <title>The Global Catalogue of Microorganisms (GCM) 10K type strain sequencing project: providing services to taxonomists for standard genome sequencing and annotation.</title>
        <authorList>
            <consortium name="The Broad Institute Genomics Platform"/>
            <consortium name="The Broad Institute Genome Sequencing Center for Infectious Disease"/>
            <person name="Wu L."/>
            <person name="Ma J."/>
        </authorList>
    </citation>
    <scope>NUCLEOTIDE SEQUENCE [LARGE SCALE GENOMIC DNA]</scope>
    <source>
        <strain evidence="4">CGMCC 1.12849</strain>
    </source>
</reference>
<gene>
    <name evidence="3" type="ORF">ACFO7V_18695</name>
</gene>
<evidence type="ECO:0000259" key="2">
    <source>
        <dbReference type="Pfam" id="PF03432"/>
    </source>
</evidence>
<feature type="compositionally biased region" description="Basic and acidic residues" evidence="1">
    <location>
        <begin position="191"/>
        <end position="212"/>
    </location>
</feature>
<dbReference type="Proteomes" id="UP001595884">
    <property type="component" value="Unassembled WGS sequence"/>
</dbReference>
<dbReference type="RefSeq" id="WP_346059203.1">
    <property type="nucleotide sequence ID" value="NZ_BAAAVQ010000036.1"/>
</dbReference>
<feature type="region of interest" description="Disordered" evidence="1">
    <location>
        <begin position="190"/>
        <end position="250"/>
    </location>
</feature>
<organism evidence="3 4">
    <name type="scientific">Glutamicibacter bergerei</name>
    <dbReference type="NCBI Taxonomy" id="256702"/>
    <lineage>
        <taxon>Bacteria</taxon>
        <taxon>Bacillati</taxon>
        <taxon>Actinomycetota</taxon>
        <taxon>Actinomycetes</taxon>
        <taxon>Micrococcales</taxon>
        <taxon>Micrococcaceae</taxon>
        <taxon>Glutamicibacter</taxon>
    </lineage>
</organism>
<evidence type="ECO:0000256" key="1">
    <source>
        <dbReference type="SAM" id="MobiDB-lite"/>
    </source>
</evidence>
<comment type="caution">
    <text evidence="3">The sequence shown here is derived from an EMBL/GenBank/DDBJ whole genome shotgun (WGS) entry which is preliminary data.</text>
</comment>
<protein>
    <submittedName>
        <fullName evidence="3">Relaxase/mobilization nuclease domain-containing protein</fullName>
    </submittedName>
</protein>
<accession>A0ABV9MU17</accession>
<dbReference type="EMBL" id="JBHSHE010000119">
    <property type="protein sequence ID" value="MFC4718148.1"/>
    <property type="molecule type" value="Genomic_DNA"/>
</dbReference>
<evidence type="ECO:0000313" key="4">
    <source>
        <dbReference type="Proteomes" id="UP001595884"/>
    </source>
</evidence>
<feature type="domain" description="MobA/VirD2-like nuclease" evidence="2">
    <location>
        <begin position="52"/>
        <end position="158"/>
    </location>
</feature>
<name>A0ABV9MU17_9MICC</name>
<feature type="compositionally biased region" description="Basic and acidic residues" evidence="1">
    <location>
        <begin position="241"/>
        <end position="250"/>
    </location>
</feature>